<feature type="active site" description="Schiff-base intermediate with substrate; via pyruvic acid" evidence="1 2">
    <location>
        <position position="25"/>
    </location>
</feature>
<dbReference type="NCBIfam" id="TIGR00223">
    <property type="entry name" value="panD"/>
    <property type="match status" value="1"/>
</dbReference>
<evidence type="ECO:0000256" key="1">
    <source>
        <dbReference type="HAMAP-Rule" id="MF_00446"/>
    </source>
</evidence>
<comment type="subunit">
    <text evidence="1">Heterooctamer of four alpha and four beta subunits.</text>
</comment>
<keyword evidence="1 2" id="KW-0670">Pyruvate</keyword>
<dbReference type="EMBL" id="CP030032">
    <property type="protein sequence ID" value="AWV87970.1"/>
    <property type="molecule type" value="Genomic_DNA"/>
</dbReference>
<feature type="active site" description="Proton donor" evidence="1 2">
    <location>
        <position position="58"/>
    </location>
</feature>
<dbReference type="Gene3D" id="2.40.40.20">
    <property type="match status" value="1"/>
</dbReference>
<evidence type="ECO:0000256" key="3">
    <source>
        <dbReference type="PIRSR" id="PIRSR006246-2"/>
    </source>
</evidence>
<comment type="cofactor">
    <cofactor evidence="1 2">
        <name>pyruvate</name>
        <dbReference type="ChEBI" id="CHEBI:15361"/>
    </cofactor>
    <text evidence="1 2">Binds 1 pyruvoyl group covalently per subunit.</text>
</comment>
<keyword evidence="1" id="KW-0865">Zymogen</keyword>
<accession>A0A2Z4FGG1</accession>
<keyword evidence="1" id="KW-0210">Decarboxylase</keyword>
<dbReference type="SUPFAM" id="SSF50692">
    <property type="entry name" value="ADC-like"/>
    <property type="match status" value="1"/>
</dbReference>
<name>A0A2Z4FGG1_9DELT</name>
<comment type="subcellular location">
    <subcellularLocation>
        <location evidence="1">Cytoplasm</location>
    </subcellularLocation>
</comment>
<comment type="similarity">
    <text evidence="1">Belongs to the PanD family.</text>
</comment>
<feature type="binding site" evidence="1 3">
    <location>
        <begin position="73"/>
        <end position="75"/>
    </location>
    <ligand>
        <name>substrate</name>
    </ligand>
</feature>
<dbReference type="CDD" id="cd06919">
    <property type="entry name" value="Asp_decarbox"/>
    <property type="match status" value="1"/>
</dbReference>
<dbReference type="PANTHER" id="PTHR21012">
    <property type="entry name" value="ASPARTATE 1-DECARBOXYLASE"/>
    <property type="match status" value="1"/>
</dbReference>
<proteinExistence type="inferred from homology"/>
<dbReference type="InterPro" id="IPR003190">
    <property type="entry name" value="Asp_decarbox"/>
</dbReference>
<sequence>MLRKMMRSKIHRATVTHADLDYEGSVTIDVDLLEAADIIPYEWICIWNCTQGTRLETYVIPGDRGSGVICVNGAAAHLNAPGDIVILCTYVQMEDEQARKHHGKCVRVTADNKLLGIEPEIAGPRMPAKYDAESL</sequence>
<gene>
    <name evidence="1" type="primary">panD</name>
    <name evidence="6" type="ORF">DN745_00940</name>
</gene>
<dbReference type="EC" id="4.1.1.11" evidence="1"/>
<feature type="binding site" evidence="1 3">
    <location>
        <position position="57"/>
    </location>
    <ligand>
        <name>substrate</name>
    </ligand>
</feature>
<comment type="pathway">
    <text evidence="1">Cofactor biosynthesis; (R)-pantothenate biosynthesis; beta-alanine from L-aspartate: step 1/1.</text>
</comment>
<comment type="function">
    <text evidence="1">Catalyzes the pyruvoyl-dependent decarboxylation of aspartate to produce beta-alanine.</text>
</comment>
<dbReference type="HAMAP" id="MF_00446">
    <property type="entry name" value="PanD"/>
    <property type="match status" value="1"/>
</dbReference>
<dbReference type="GO" id="GO:0015940">
    <property type="term" value="P:pantothenate biosynthetic process"/>
    <property type="evidence" value="ECO:0007669"/>
    <property type="project" value="UniProtKB-UniRule"/>
</dbReference>
<dbReference type="PANTHER" id="PTHR21012:SF0">
    <property type="entry name" value="ASPARTATE 1-DECARBOXYLASE"/>
    <property type="match status" value="1"/>
</dbReference>
<feature type="chain" id="PRO_5041747626" description="Aspartate 1-decarboxylase beta chain" evidence="1 5">
    <location>
        <begin position="1"/>
        <end position="24"/>
    </location>
</feature>
<dbReference type="RefSeq" id="WP_111331294.1">
    <property type="nucleotide sequence ID" value="NZ_CP030032.1"/>
</dbReference>
<keyword evidence="1" id="KW-0068">Autocatalytic cleavage</keyword>
<evidence type="ECO:0000256" key="2">
    <source>
        <dbReference type="PIRSR" id="PIRSR006246-1"/>
    </source>
</evidence>
<evidence type="ECO:0000256" key="5">
    <source>
        <dbReference type="PIRSR" id="PIRSR006246-5"/>
    </source>
</evidence>
<organism evidence="6 7">
    <name type="scientific">Bradymonas sediminis</name>
    <dbReference type="NCBI Taxonomy" id="1548548"/>
    <lineage>
        <taxon>Bacteria</taxon>
        <taxon>Deltaproteobacteria</taxon>
        <taxon>Bradymonadales</taxon>
        <taxon>Bradymonadaceae</taxon>
        <taxon>Bradymonas</taxon>
    </lineage>
</organism>
<dbReference type="GO" id="GO:0005829">
    <property type="term" value="C:cytosol"/>
    <property type="evidence" value="ECO:0007669"/>
    <property type="project" value="TreeGrafter"/>
</dbReference>
<keyword evidence="1 2" id="KW-0704">Schiff base</keyword>
<dbReference type="Proteomes" id="UP000249799">
    <property type="component" value="Chromosome"/>
</dbReference>
<keyword evidence="1" id="KW-0963">Cytoplasm</keyword>
<evidence type="ECO:0000256" key="4">
    <source>
        <dbReference type="PIRSR" id="PIRSR006246-3"/>
    </source>
</evidence>
<dbReference type="InterPro" id="IPR009010">
    <property type="entry name" value="Asp_de-COase-like_dom_sf"/>
</dbReference>
<evidence type="ECO:0000313" key="7">
    <source>
        <dbReference type="Proteomes" id="UP000249799"/>
    </source>
</evidence>
<dbReference type="KEGG" id="bsed:DN745_00940"/>
<reference evidence="6 7" key="1">
    <citation type="submission" date="2018-06" db="EMBL/GenBank/DDBJ databases">
        <title>Lujinxingia sediminis gen. nov. sp. nov., a new facultative anaerobic member of the class Deltaproteobacteria, and proposal of Lujinxingaceae fam. nov.</title>
        <authorList>
            <person name="Guo L.-Y."/>
            <person name="Li C.-M."/>
            <person name="Wang S."/>
            <person name="Du Z.-J."/>
        </authorList>
    </citation>
    <scope>NUCLEOTIDE SEQUENCE [LARGE SCALE GENOMIC DNA]</scope>
    <source>
        <strain evidence="6 7">FA350</strain>
    </source>
</reference>
<protein>
    <recommendedName>
        <fullName evidence="1">Aspartate 1-decarboxylase</fullName>
        <ecNumber evidence="1">4.1.1.11</ecNumber>
    </recommendedName>
    <alternativeName>
        <fullName evidence="1">Aspartate alpha-decarboxylase</fullName>
    </alternativeName>
    <component>
        <recommendedName>
            <fullName evidence="1">Aspartate 1-decarboxylase beta chain</fullName>
        </recommendedName>
    </component>
    <component>
        <recommendedName>
            <fullName evidence="1">Aspartate 1-decarboxylase alpha chain</fullName>
        </recommendedName>
    </component>
</protein>
<dbReference type="GO" id="GO:0004068">
    <property type="term" value="F:aspartate 1-decarboxylase activity"/>
    <property type="evidence" value="ECO:0007669"/>
    <property type="project" value="UniProtKB-UniRule"/>
</dbReference>
<keyword evidence="7" id="KW-1185">Reference proteome</keyword>
<feature type="modified residue" description="Pyruvic acid (Ser)" evidence="1 4">
    <location>
        <position position="25"/>
    </location>
</feature>
<dbReference type="OrthoDB" id="9803983at2"/>
<dbReference type="GO" id="GO:0006523">
    <property type="term" value="P:alanine biosynthetic process"/>
    <property type="evidence" value="ECO:0007669"/>
    <property type="project" value="InterPro"/>
</dbReference>
<keyword evidence="1" id="KW-0566">Pantothenate biosynthesis</keyword>
<comment type="PTM">
    <text evidence="1 4">Is synthesized initially as an inactive proenzyme, which is activated by self-cleavage at a specific serine bond to produce a beta-subunit with a hydroxyl group at its C-terminus and an alpha-subunit with a pyruvoyl group at its N-terminus.</text>
</comment>
<dbReference type="Pfam" id="PF02261">
    <property type="entry name" value="Asp_decarbox"/>
    <property type="match status" value="1"/>
</dbReference>
<dbReference type="PIRSF" id="PIRSF006246">
    <property type="entry name" value="Asp_decarbox"/>
    <property type="match status" value="1"/>
</dbReference>
<keyword evidence="1 6" id="KW-0456">Lyase</keyword>
<dbReference type="AlphaFoldDB" id="A0A2Z4FGG1"/>
<evidence type="ECO:0000313" key="6">
    <source>
        <dbReference type="EMBL" id="AWV87970.1"/>
    </source>
</evidence>
<comment type="catalytic activity">
    <reaction evidence="1">
        <text>L-aspartate + H(+) = beta-alanine + CO2</text>
        <dbReference type="Rhea" id="RHEA:19497"/>
        <dbReference type="ChEBI" id="CHEBI:15378"/>
        <dbReference type="ChEBI" id="CHEBI:16526"/>
        <dbReference type="ChEBI" id="CHEBI:29991"/>
        <dbReference type="ChEBI" id="CHEBI:57966"/>
        <dbReference type="EC" id="4.1.1.11"/>
    </reaction>
</comment>
<dbReference type="UniPathway" id="UPA00028">
    <property type="reaction ID" value="UER00002"/>
</dbReference>
<feature type="chain" id="PRO_5041747627" description="Aspartate 1-decarboxylase alpha chain" evidence="1 5">
    <location>
        <begin position="25"/>
        <end position="135"/>
    </location>
</feature>